<sequence>MDITRRMALTGGLIGLAACETTGRGRAREESPARFAWGVASGDPAPDSVVLWTRAEPLAGDAARGVVEVAEDEGFEAVVWSAPFEATPATDYTVKVVPTGLKPGGRYHYRFRAGGTQIAGRTRTLPARADRARFAVVSCSNYPFGHFNAYAAIAREEIDAVIHLGDYIYEYGADGYGGKVGERLGRTHAPAKECVTLDEYRVRHRQYKTDAGSWAMHAAMPLIAVWDDHETANNSWEGGAQNHQPDEGDWGARERAALQAYYEYMPVREPDADPEALFRSYEWGGLVTLAAIETRLTARSKQFEYDEVLPELTSPRAIAAWREETLGAEDRRMMGTAQEDFLARTFSRSKERGVPWRLVANQVIMARVTAPDLAPHLTDADITAIETEWDQIRAFVRFTSLGLPLNLDAWDGYPAARARLFERAREAGAADLLVLTGDTHESWANSLHDEDGTPMGTELGVTGVSSPGPTGYLKGRARDYSLLLRQQNPEVRWHATDGNGYIDLILTPEGGEAAYVMVDTLEREDPGTTVRARFALRREGGTVALAEPEGLAEDELALFQA</sequence>
<feature type="domain" description="PhoD-like phosphatase metallophosphatase" evidence="1">
    <location>
        <begin position="134"/>
        <end position="512"/>
    </location>
</feature>
<feature type="domain" description="Phospholipase D N-terminal" evidence="2">
    <location>
        <begin position="38"/>
        <end position="124"/>
    </location>
</feature>
<dbReference type="InterPro" id="IPR018946">
    <property type="entry name" value="PhoD-like_MPP"/>
</dbReference>
<protein>
    <submittedName>
        <fullName evidence="3">Phosphodiesterase/alkaline phosphatase D-like protein</fullName>
    </submittedName>
</protein>
<evidence type="ECO:0000313" key="4">
    <source>
        <dbReference type="Proteomes" id="UP000563524"/>
    </source>
</evidence>
<dbReference type="PANTHER" id="PTHR43606">
    <property type="entry name" value="PHOSPHATASE, PUTATIVE (AFU_ORTHOLOGUE AFUA_6G08710)-RELATED"/>
    <property type="match status" value="1"/>
</dbReference>
<accession>A0A840I0Y4</accession>
<evidence type="ECO:0000313" key="3">
    <source>
        <dbReference type="EMBL" id="MBB4657858.1"/>
    </source>
</evidence>
<dbReference type="EMBL" id="JACHOB010000001">
    <property type="protein sequence ID" value="MBB4657858.1"/>
    <property type="molecule type" value="Genomic_DNA"/>
</dbReference>
<dbReference type="InterPro" id="IPR029052">
    <property type="entry name" value="Metallo-depent_PP-like"/>
</dbReference>
<dbReference type="Pfam" id="PF09423">
    <property type="entry name" value="PhoD"/>
    <property type="match status" value="1"/>
</dbReference>
<dbReference type="Pfam" id="PF16655">
    <property type="entry name" value="PhoD_N"/>
    <property type="match status" value="1"/>
</dbReference>
<dbReference type="Proteomes" id="UP000563524">
    <property type="component" value="Unassembled WGS sequence"/>
</dbReference>
<evidence type="ECO:0000259" key="1">
    <source>
        <dbReference type="Pfam" id="PF09423"/>
    </source>
</evidence>
<organism evidence="3 4">
    <name type="scientific">Parvularcula dongshanensis</name>
    <dbReference type="NCBI Taxonomy" id="1173995"/>
    <lineage>
        <taxon>Bacteria</taxon>
        <taxon>Pseudomonadati</taxon>
        <taxon>Pseudomonadota</taxon>
        <taxon>Alphaproteobacteria</taxon>
        <taxon>Parvularculales</taxon>
        <taxon>Parvularculaceae</taxon>
        <taxon>Parvularcula</taxon>
    </lineage>
</organism>
<evidence type="ECO:0000259" key="2">
    <source>
        <dbReference type="Pfam" id="PF16655"/>
    </source>
</evidence>
<dbReference type="AlphaFoldDB" id="A0A840I0Y4"/>
<proteinExistence type="predicted"/>
<name>A0A840I0Y4_9PROT</name>
<dbReference type="SUPFAM" id="SSF56300">
    <property type="entry name" value="Metallo-dependent phosphatases"/>
    <property type="match status" value="1"/>
</dbReference>
<dbReference type="Gene3D" id="3.60.21.70">
    <property type="entry name" value="PhoD-like phosphatase"/>
    <property type="match status" value="1"/>
</dbReference>
<comment type="caution">
    <text evidence="3">The sequence shown here is derived from an EMBL/GenBank/DDBJ whole genome shotgun (WGS) entry which is preliminary data.</text>
</comment>
<reference evidence="3 4" key="1">
    <citation type="submission" date="2020-08" db="EMBL/GenBank/DDBJ databases">
        <title>Genomic Encyclopedia of Type Strains, Phase IV (KMG-IV): sequencing the most valuable type-strain genomes for metagenomic binning, comparative biology and taxonomic classification.</title>
        <authorList>
            <person name="Goeker M."/>
        </authorList>
    </citation>
    <scope>NUCLEOTIDE SEQUENCE [LARGE SCALE GENOMIC DNA]</scope>
    <source>
        <strain evidence="3 4">DSM 102850</strain>
    </source>
</reference>
<dbReference type="RefSeq" id="WP_183815276.1">
    <property type="nucleotide sequence ID" value="NZ_JACHOB010000001.1"/>
</dbReference>
<dbReference type="CDD" id="cd07389">
    <property type="entry name" value="MPP_PhoD"/>
    <property type="match status" value="1"/>
</dbReference>
<dbReference type="Gene3D" id="2.60.40.380">
    <property type="entry name" value="Purple acid phosphatase-like, N-terminal"/>
    <property type="match status" value="1"/>
</dbReference>
<dbReference type="InterPro" id="IPR032093">
    <property type="entry name" value="PhoD_N"/>
</dbReference>
<gene>
    <name evidence="3" type="ORF">GGQ59_000358</name>
</gene>
<dbReference type="PANTHER" id="PTHR43606:SF2">
    <property type="entry name" value="ALKALINE PHOSPHATASE FAMILY PROTEIN (AFU_ORTHOLOGUE AFUA_5G03860)"/>
    <property type="match status" value="1"/>
</dbReference>
<dbReference type="PROSITE" id="PS51257">
    <property type="entry name" value="PROKAR_LIPOPROTEIN"/>
    <property type="match status" value="1"/>
</dbReference>
<dbReference type="InterPro" id="IPR052900">
    <property type="entry name" value="Phospholipid_Metab_Enz"/>
</dbReference>
<dbReference type="InterPro" id="IPR038607">
    <property type="entry name" value="PhoD-like_sf"/>
</dbReference>
<keyword evidence="4" id="KW-1185">Reference proteome</keyword>